<protein>
    <recommendedName>
        <fullName evidence="2">S1 motif domain-containing protein</fullName>
    </recommendedName>
</protein>
<keyword evidence="4" id="KW-1185">Reference proteome</keyword>
<name>A0ABR8R5Q0_9BACI</name>
<keyword evidence="1" id="KW-0732">Signal</keyword>
<sequence>MFRNTLYILSLLLLISTIFSSTPAKASSMVSGVFVKTIYEEVILADNTTEKKLTHIILMNQNGKEITLSIDKYTPLYMDSTPTSIGAFKEGVWVEAELQGNKIIELNGLVQIEQDSPDKSDFEAIGQSLTGTINEIDKSGKFISINLKDKKSTRFYLDSETELFKDNKIVDLSILYVGDRVKLQTSEYDNSILSSIEITKDGVKVENIYKGVIQQIDSKQNKLVIKDEKAFINWTWSNTNGNAINSKSFTDKTPIFLGTKKIDKSQLRNYRNNEIYYVTVKQSGKEVIQKMIIKKTNERTLHENLNAVDTKNKTIKLSASGNIPYHSGTIIIRNGRLVDPIALQPSGKAFVISNGASSNQYANVIHITNDGFQSANLADHQLYFGQISYTNQYHLSLNNTQMLSNNYWYSTGNANFSFSNDTVVTEDSNTSTKDFTYSTGKNAYFYVKDNHIVAAKIVGYTTPDTSVSIGRLNNLYNFNNWDHRLSLKDVSEWLYGDWLAASQRNYIDFTNTMFIKEGKVIKAEDIKRNDRLYMIHSSYYQAKIILVD</sequence>
<organism evidence="3 4">
    <name type="scientific">Psychrobacillus faecigallinarum</name>
    <dbReference type="NCBI Taxonomy" id="2762235"/>
    <lineage>
        <taxon>Bacteria</taxon>
        <taxon>Bacillati</taxon>
        <taxon>Bacillota</taxon>
        <taxon>Bacilli</taxon>
        <taxon>Bacillales</taxon>
        <taxon>Bacillaceae</taxon>
        <taxon>Psychrobacillus</taxon>
    </lineage>
</organism>
<evidence type="ECO:0000313" key="3">
    <source>
        <dbReference type="EMBL" id="MBD7943115.1"/>
    </source>
</evidence>
<dbReference type="InterPro" id="IPR003029">
    <property type="entry name" value="S1_domain"/>
</dbReference>
<reference evidence="3 4" key="1">
    <citation type="submission" date="2020-08" db="EMBL/GenBank/DDBJ databases">
        <title>A Genomic Blueprint of the Chicken Gut Microbiome.</title>
        <authorList>
            <person name="Gilroy R."/>
            <person name="Ravi A."/>
            <person name="Getino M."/>
            <person name="Pursley I."/>
            <person name="Horton D.L."/>
            <person name="Alikhan N.-F."/>
            <person name="Baker D."/>
            <person name="Gharbi K."/>
            <person name="Hall N."/>
            <person name="Watson M."/>
            <person name="Adriaenssens E.M."/>
            <person name="Foster-Nyarko E."/>
            <person name="Jarju S."/>
            <person name="Secka A."/>
            <person name="Antonio M."/>
            <person name="Oren A."/>
            <person name="Chaudhuri R."/>
            <person name="La Ragione R.M."/>
            <person name="Hildebrand F."/>
            <person name="Pallen M.J."/>
        </authorList>
    </citation>
    <scope>NUCLEOTIDE SEQUENCE [LARGE SCALE GENOMIC DNA]</scope>
    <source>
        <strain evidence="3 4">Sa2BUA9</strain>
    </source>
</reference>
<comment type="caution">
    <text evidence="3">The sequence shown here is derived from an EMBL/GenBank/DDBJ whole genome shotgun (WGS) entry which is preliminary data.</text>
</comment>
<evidence type="ECO:0000313" key="4">
    <source>
        <dbReference type="Proteomes" id="UP000640786"/>
    </source>
</evidence>
<evidence type="ECO:0000256" key="1">
    <source>
        <dbReference type="SAM" id="SignalP"/>
    </source>
</evidence>
<accession>A0ABR8R5Q0</accession>
<proteinExistence type="predicted"/>
<feature type="signal peptide" evidence="1">
    <location>
        <begin position="1"/>
        <end position="26"/>
    </location>
</feature>
<evidence type="ECO:0000259" key="2">
    <source>
        <dbReference type="PROSITE" id="PS50126"/>
    </source>
</evidence>
<feature type="domain" description="S1 motif" evidence="2">
    <location>
        <begin position="126"/>
        <end position="201"/>
    </location>
</feature>
<gene>
    <name evidence="3" type="ORF">H9650_03210</name>
</gene>
<dbReference type="Proteomes" id="UP000640786">
    <property type="component" value="Unassembled WGS sequence"/>
</dbReference>
<dbReference type="RefSeq" id="WP_191696544.1">
    <property type="nucleotide sequence ID" value="NZ_JACSQO010000001.1"/>
</dbReference>
<dbReference type="EMBL" id="JACSQO010000001">
    <property type="protein sequence ID" value="MBD7943115.1"/>
    <property type="molecule type" value="Genomic_DNA"/>
</dbReference>
<feature type="chain" id="PRO_5046227567" description="S1 motif domain-containing protein" evidence="1">
    <location>
        <begin position="27"/>
        <end position="548"/>
    </location>
</feature>
<dbReference type="PROSITE" id="PS50126">
    <property type="entry name" value="S1"/>
    <property type="match status" value="1"/>
</dbReference>